<keyword evidence="3" id="KW-1185">Reference proteome</keyword>
<organism evidence="2 3">
    <name type="scientific">Dyadobacter jiangsuensis</name>
    <dbReference type="NCBI Taxonomy" id="1591085"/>
    <lineage>
        <taxon>Bacteria</taxon>
        <taxon>Pseudomonadati</taxon>
        <taxon>Bacteroidota</taxon>
        <taxon>Cytophagia</taxon>
        <taxon>Cytophagales</taxon>
        <taxon>Spirosomataceae</taxon>
        <taxon>Dyadobacter</taxon>
    </lineage>
</organism>
<dbReference type="PANTHER" id="PTHR33336">
    <property type="entry name" value="QUINOL MONOOXYGENASE YGIN-RELATED"/>
    <property type="match status" value="1"/>
</dbReference>
<name>A0A2P8FA22_9BACT</name>
<proteinExistence type="predicted"/>
<dbReference type="RefSeq" id="WP_106599680.1">
    <property type="nucleotide sequence ID" value="NZ_PYAS01000030.1"/>
</dbReference>
<dbReference type="InterPro" id="IPR032710">
    <property type="entry name" value="NTF2-like_dom_sf"/>
</dbReference>
<dbReference type="EMBL" id="PYAS01000030">
    <property type="protein sequence ID" value="PSL18574.1"/>
    <property type="molecule type" value="Genomic_DNA"/>
</dbReference>
<reference evidence="2 3" key="1">
    <citation type="submission" date="2018-03" db="EMBL/GenBank/DDBJ databases">
        <title>Genomic Encyclopedia of Archaeal and Bacterial Type Strains, Phase II (KMG-II): from individual species to whole genera.</title>
        <authorList>
            <person name="Goeker M."/>
        </authorList>
    </citation>
    <scope>NUCLEOTIDE SEQUENCE [LARGE SCALE GENOMIC DNA]</scope>
    <source>
        <strain evidence="2 3">DSM 29057</strain>
    </source>
</reference>
<evidence type="ECO:0000313" key="2">
    <source>
        <dbReference type="EMBL" id="PSL18574.1"/>
    </source>
</evidence>
<comment type="caution">
    <text evidence="2">The sequence shown here is derived from an EMBL/GenBank/DDBJ whole genome shotgun (WGS) entry which is preliminary data.</text>
</comment>
<dbReference type="GO" id="GO:0030638">
    <property type="term" value="P:polyketide metabolic process"/>
    <property type="evidence" value="ECO:0007669"/>
    <property type="project" value="InterPro"/>
</dbReference>
<gene>
    <name evidence="2" type="ORF">CLV60_1301</name>
</gene>
<dbReference type="OrthoDB" id="9806189at2"/>
<dbReference type="SUPFAM" id="SSF54909">
    <property type="entry name" value="Dimeric alpha+beta barrel"/>
    <property type="match status" value="1"/>
</dbReference>
<evidence type="ECO:0000259" key="1">
    <source>
        <dbReference type="PROSITE" id="PS51725"/>
    </source>
</evidence>
<sequence>MKTAWITLDAKDFESTQNLKDSLLNLLALSGSEPGKVAYEVFTAESDENQFHVRESWSDDNAFEAHLNTPHLKAFTADINDWLSSPMQATMLQKVEPFDNKQVIEKLYQAVNAKDLEYIQSLGADFSEWLDVPFDYTTTGKDAIIDPWVSWFGIFPDATCEVRSLVAFGDYVIAQGIGRGTHKGVFHSPAGTLQPSGVSMQVNFCDVYKLSQGKIERADSYFDFYGLLRQLAPEKVGAAQAI</sequence>
<dbReference type="Gene3D" id="3.10.450.50">
    <property type="match status" value="1"/>
</dbReference>
<protein>
    <submittedName>
        <fullName evidence="2">Quinol monooxygenase YgiN</fullName>
    </submittedName>
</protein>
<dbReference type="InterPro" id="IPR009959">
    <property type="entry name" value="Cyclase_SnoaL-like"/>
</dbReference>
<dbReference type="Gene3D" id="3.30.70.100">
    <property type="match status" value="1"/>
</dbReference>
<keyword evidence="2" id="KW-0560">Oxidoreductase</keyword>
<feature type="domain" description="ABM" evidence="1">
    <location>
        <begin position="2"/>
        <end position="92"/>
    </location>
</feature>
<dbReference type="SUPFAM" id="SSF54427">
    <property type="entry name" value="NTF2-like"/>
    <property type="match status" value="1"/>
</dbReference>
<dbReference type="InterPro" id="IPR007138">
    <property type="entry name" value="ABM_dom"/>
</dbReference>
<dbReference type="Pfam" id="PF03992">
    <property type="entry name" value="ABM"/>
    <property type="match status" value="1"/>
</dbReference>
<dbReference type="Pfam" id="PF07366">
    <property type="entry name" value="SnoaL"/>
    <property type="match status" value="1"/>
</dbReference>
<dbReference type="PANTHER" id="PTHR33336:SF3">
    <property type="entry name" value="ABM DOMAIN-CONTAINING PROTEIN"/>
    <property type="match status" value="1"/>
</dbReference>
<dbReference type="Proteomes" id="UP000241964">
    <property type="component" value="Unassembled WGS sequence"/>
</dbReference>
<dbReference type="PROSITE" id="PS51725">
    <property type="entry name" value="ABM"/>
    <property type="match status" value="1"/>
</dbReference>
<accession>A0A2P8FA22</accession>
<dbReference type="InterPro" id="IPR050744">
    <property type="entry name" value="AI-2_Isomerase_LsrG"/>
</dbReference>
<dbReference type="AlphaFoldDB" id="A0A2P8FA22"/>
<evidence type="ECO:0000313" key="3">
    <source>
        <dbReference type="Proteomes" id="UP000241964"/>
    </source>
</evidence>
<dbReference type="GO" id="GO:0004497">
    <property type="term" value="F:monooxygenase activity"/>
    <property type="evidence" value="ECO:0007669"/>
    <property type="project" value="UniProtKB-KW"/>
</dbReference>
<dbReference type="InterPro" id="IPR011008">
    <property type="entry name" value="Dimeric_a/b-barrel"/>
</dbReference>
<keyword evidence="2" id="KW-0503">Monooxygenase</keyword>